<reference evidence="2" key="1">
    <citation type="submission" date="2016-10" db="EMBL/GenBank/DDBJ databases">
        <authorList>
            <person name="Varghese N."/>
            <person name="Submissions S."/>
        </authorList>
    </citation>
    <scope>NUCLEOTIDE SEQUENCE [LARGE SCALE GENOMIC DNA]</scope>
    <source>
        <strain evidence="2">DSM 22361</strain>
    </source>
</reference>
<dbReference type="EMBL" id="FNUT01000004">
    <property type="protein sequence ID" value="SEG04235.1"/>
    <property type="molecule type" value="Genomic_DNA"/>
</dbReference>
<accession>A0A1H5WYA2</accession>
<protein>
    <submittedName>
        <fullName evidence="1">Uncharacterized protein</fullName>
    </submittedName>
</protein>
<name>A0A1H5WYA2_9SPHI</name>
<evidence type="ECO:0000313" key="2">
    <source>
        <dbReference type="Proteomes" id="UP000236731"/>
    </source>
</evidence>
<dbReference type="OrthoDB" id="701285at2"/>
<sequence length="365" mass="40535">MRLYIKPLSPLFCATLILYLFLSSCKKTEHVPQVDLVIPTDLSIPYGNDTTIHISSPTGNSDKITYSLAFDEATKNIKLHNGNLLQTLEKAVTLHQEKGDLKIQTGLLFPNGATSVSSDVIIPEIYRVKVIAKSNTGNILKEEDLSFKILPGKITFQDVDQTSANAFTYRLFSNKETFIALDSTVKIPEGSQLQLPKSAASTGIKISDNQLVFPSSTGNLSNLEEKSYTVEPALIKDGFPVASRKLKVTFIPQIKFFYGSYYPEYDITVKTPLLNISLYGGFQSQKPVFYPEKYRSSFSIVKIEKDGEPFEDTDKLFAIKADLGIITVKTNKTLQAGQYKIYTKAVLTTGMVLFTDLTLAMKEGD</sequence>
<keyword evidence="2" id="KW-1185">Reference proteome</keyword>
<organism evidence="1 2">
    <name type="scientific">Sphingobacterium lactis</name>
    <dbReference type="NCBI Taxonomy" id="797291"/>
    <lineage>
        <taxon>Bacteria</taxon>
        <taxon>Pseudomonadati</taxon>
        <taxon>Bacteroidota</taxon>
        <taxon>Sphingobacteriia</taxon>
        <taxon>Sphingobacteriales</taxon>
        <taxon>Sphingobacteriaceae</taxon>
        <taxon>Sphingobacterium</taxon>
    </lineage>
</organism>
<proteinExistence type="predicted"/>
<gene>
    <name evidence="1" type="ORF">SAMN05421877_104201</name>
</gene>
<dbReference type="Proteomes" id="UP000236731">
    <property type="component" value="Unassembled WGS sequence"/>
</dbReference>
<evidence type="ECO:0000313" key="1">
    <source>
        <dbReference type="EMBL" id="SEG04235.1"/>
    </source>
</evidence>
<dbReference type="PROSITE" id="PS51257">
    <property type="entry name" value="PROKAR_LIPOPROTEIN"/>
    <property type="match status" value="1"/>
</dbReference>
<dbReference type="AlphaFoldDB" id="A0A1H5WYA2"/>
<dbReference type="RefSeq" id="WP_103905849.1">
    <property type="nucleotide sequence ID" value="NZ_CP049246.1"/>
</dbReference>
<dbReference type="Gene3D" id="2.60.40.2710">
    <property type="match status" value="1"/>
</dbReference>